<keyword evidence="22" id="KW-1185">Reference proteome</keyword>
<dbReference type="HAMAP" id="MF_00123">
    <property type="entry name" value="Arg_tRNA_synth"/>
    <property type="match status" value="1"/>
</dbReference>
<dbReference type="PROSITE" id="PS00178">
    <property type="entry name" value="AA_TRNA_LIGASE_I"/>
    <property type="match status" value="1"/>
</dbReference>
<dbReference type="GO" id="GO:0016020">
    <property type="term" value="C:membrane"/>
    <property type="evidence" value="ECO:0007669"/>
    <property type="project" value="UniProtKB-SubCell"/>
</dbReference>
<dbReference type="InterPro" id="IPR002033">
    <property type="entry name" value="TatC"/>
</dbReference>
<evidence type="ECO:0000313" key="22">
    <source>
        <dbReference type="Proteomes" id="UP000036403"/>
    </source>
</evidence>
<dbReference type="SUPFAM" id="SSF110997">
    <property type="entry name" value="Sporulation related repeat"/>
    <property type="match status" value="1"/>
</dbReference>
<evidence type="ECO:0000256" key="8">
    <source>
        <dbReference type="ARBA" id="ARBA00022741"/>
    </source>
</evidence>
<gene>
    <name evidence="21" type="ORF">RF55_10267</name>
</gene>
<dbReference type="PROSITE" id="PS51724">
    <property type="entry name" value="SPOR"/>
    <property type="match status" value="1"/>
</dbReference>
<feature type="transmembrane region" description="Helical" evidence="19">
    <location>
        <begin position="1132"/>
        <end position="1151"/>
    </location>
</feature>
<dbReference type="NCBIfam" id="TIGR00456">
    <property type="entry name" value="argS"/>
    <property type="match status" value="1"/>
</dbReference>
<dbReference type="Pfam" id="PF00750">
    <property type="entry name" value="tRNA-synt_1d"/>
    <property type="match status" value="1"/>
</dbReference>
<keyword evidence="6" id="KW-0436">Ligase</keyword>
<keyword evidence="14 19" id="KW-0472">Membrane</keyword>
<evidence type="ECO:0000256" key="4">
    <source>
        <dbReference type="ARBA" id="ARBA00012837"/>
    </source>
</evidence>
<keyword evidence="15 21" id="KW-0030">Aminoacyl-tRNA synthetase</keyword>
<comment type="subcellular location">
    <subcellularLocation>
        <location evidence="1">Membrane</location>
        <topology evidence="1">Multi-pass membrane protein</topology>
    </subcellularLocation>
    <subcellularLocation>
        <location evidence="2">Membrane</location>
        <topology evidence="2">Single-pass membrane protein</topology>
    </subcellularLocation>
</comment>
<dbReference type="InterPro" id="IPR001412">
    <property type="entry name" value="aa-tRNA-synth_I_CS"/>
</dbReference>
<dbReference type="CDD" id="cd00671">
    <property type="entry name" value="ArgRS_core"/>
    <property type="match status" value="1"/>
</dbReference>
<evidence type="ECO:0000259" key="20">
    <source>
        <dbReference type="PROSITE" id="PS51724"/>
    </source>
</evidence>
<reference evidence="21 22" key="1">
    <citation type="submission" date="2015-04" db="EMBL/GenBank/DDBJ databases">
        <title>Lasius niger genome sequencing.</title>
        <authorList>
            <person name="Konorov E.A."/>
            <person name="Nikitin M.A."/>
            <person name="Kirill M.V."/>
            <person name="Chang P."/>
        </authorList>
    </citation>
    <scope>NUCLEOTIDE SEQUENCE [LARGE SCALE GENOMIC DNA]</scope>
    <source>
        <tissue evidence="21">Whole</tissue>
    </source>
</reference>
<feature type="compositionally biased region" description="Polar residues" evidence="18">
    <location>
        <begin position="985"/>
        <end position="996"/>
    </location>
</feature>
<feature type="transmembrane region" description="Helical" evidence="19">
    <location>
        <begin position="623"/>
        <end position="648"/>
    </location>
</feature>
<dbReference type="Pfam" id="PF05036">
    <property type="entry name" value="SPOR"/>
    <property type="match status" value="1"/>
</dbReference>
<evidence type="ECO:0000256" key="6">
    <source>
        <dbReference type="ARBA" id="ARBA00022598"/>
    </source>
</evidence>
<evidence type="ECO:0000256" key="5">
    <source>
        <dbReference type="ARBA" id="ARBA00022448"/>
    </source>
</evidence>
<evidence type="ECO:0000313" key="21">
    <source>
        <dbReference type="EMBL" id="KMQ90026.1"/>
    </source>
</evidence>
<dbReference type="Pfam" id="PF02416">
    <property type="entry name" value="TatA_B_E"/>
    <property type="match status" value="1"/>
</dbReference>
<keyword evidence="9" id="KW-0067">ATP-binding</keyword>
<dbReference type="Gene3D" id="3.30.70.1070">
    <property type="entry name" value="Sporulation related repeat"/>
    <property type="match status" value="1"/>
</dbReference>
<feature type="region of interest" description="Disordered" evidence="18">
    <location>
        <begin position="659"/>
        <end position="704"/>
    </location>
</feature>
<dbReference type="GO" id="GO:0005737">
    <property type="term" value="C:cytoplasm"/>
    <property type="evidence" value="ECO:0007669"/>
    <property type="project" value="InterPro"/>
</dbReference>
<evidence type="ECO:0000256" key="7">
    <source>
        <dbReference type="ARBA" id="ARBA00022692"/>
    </source>
</evidence>
<dbReference type="InterPro" id="IPR005148">
    <property type="entry name" value="Arg-tRNA-synth_N"/>
</dbReference>
<dbReference type="EMBL" id="LBMM01007113">
    <property type="protein sequence ID" value="KMQ90026.1"/>
    <property type="molecule type" value="Genomic_DNA"/>
</dbReference>
<feature type="compositionally biased region" description="Basic and acidic residues" evidence="18">
    <location>
        <begin position="778"/>
        <end position="790"/>
    </location>
</feature>
<dbReference type="Pfam" id="PF05746">
    <property type="entry name" value="DALR_1"/>
    <property type="match status" value="1"/>
</dbReference>
<dbReference type="SUPFAM" id="SSF52374">
    <property type="entry name" value="Nucleotidylyl transferase"/>
    <property type="match status" value="1"/>
</dbReference>
<dbReference type="InterPro" id="IPR003369">
    <property type="entry name" value="TatA/B/E"/>
</dbReference>
<dbReference type="InterPro" id="IPR001278">
    <property type="entry name" value="Arg-tRNA-ligase"/>
</dbReference>
<organism evidence="21 22">
    <name type="scientific">Lasius niger</name>
    <name type="common">Black garden ant</name>
    <dbReference type="NCBI Taxonomy" id="67767"/>
    <lineage>
        <taxon>Eukaryota</taxon>
        <taxon>Metazoa</taxon>
        <taxon>Ecdysozoa</taxon>
        <taxon>Arthropoda</taxon>
        <taxon>Hexapoda</taxon>
        <taxon>Insecta</taxon>
        <taxon>Pterygota</taxon>
        <taxon>Neoptera</taxon>
        <taxon>Endopterygota</taxon>
        <taxon>Hymenoptera</taxon>
        <taxon>Apocrita</taxon>
        <taxon>Aculeata</taxon>
        <taxon>Formicoidea</taxon>
        <taxon>Formicidae</taxon>
        <taxon>Formicinae</taxon>
        <taxon>Lasius</taxon>
        <taxon>Lasius</taxon>
    </lineage>
</organism>
<protein>
    <recommendedName>
        <fullName evidence="4">arginine--tRNA ligase</fullName>
        <ecNumber evidence="4">6.1.1.19</ecNumber>
    </recommendedName>
    <alternativeName>
        <fullName evidence="16">Arginyl-tRNA synthetase</fullName>
    </alternativeName>
</protein>
<dbReference type="SUPFAM" id="SSF47323">
    <property type="entry name" value="Anticodon-binding domain of a subclass of class I aminoacyl-tRNA synthetases"/>
    <property type="match status" value="1"/>
</dbReference>
<dbReference type="InterPro" id="IPR035684">
    <property type="entry name" value="ArgRS_core"/>
</dbReference>
<dbReference type="GO" id="GO:0005524">
    <property type="term" value="F:ATP binding"/>
    <property type="evidence" value="ECO:0007669"/>
    <property type="project" value="UniProtKB-KW"/>
</dbReference>
<comment type="caution">
    <text evidence="21">The sequence shown here is derived from an EMBL/GenBank/DDBJ whole genome shotgun (WGS) entry which is preliminary data.</text>
</comment>
<dbReference type="Proteomes" id="UP000036403">
    <property type="component" value="Unassembled WGS sequence"/>
</dbReference>
<evidence type="ECO:0000256" key="10">
    <source>
        <dbReference type="ARBA" id="ARBA00022917"/>
    </source>
</evidence>
<comment type="similarity">
    <text evidence="3">Belongs to the class-I aminoacyl-tRNA synthetase family.</text>
</comment>
<dbReference type="GO" id="GO:0004814">
    <property type="term" value="F:arginine-tRNA ligase activity"/>
    <property type="evidence" value="ECO:0007669"/>
    <property type="project" value="UniProtKB-EC"/>
</dbReference>
<dbReference type="InterPro" id="IPR007730">
    <property type="entry name" value="SPOR-like_dom"/>
</dbReference>
<name>A0A0J7KII0_LASNI</name>
<dbReference type="InterPro" id="IPR019820">
    <property type="entry name" value="Sec-indep_translocase_CS"/>
</dbReference>
<dbReference type="PRINTS" id="PR01038">
    <property type="entry name" value="TRNASYNTHARG"/>
</dbReference>
<dbReference type="Gene3D" id="3.30.1360.70">
    <property type="entry name" value="Arginyl tRNA synthetase N-terminal domain"/>
    <property type="match status" value="1"/>
</dbReference>
<dbReference type="SUPFAM" id="SSF55190">
    <property type="entry name" value="Arginyl-tRNA synthetase (ArgRS), N-terminal 'additional' domain"/>
    <property type="match status" value="1"/>
</dbReference>
<evidence type="ECO:0000256" key="13">
    <source>
        <dbReference type="ARBA" id="ARBA00023010"/>
    </source>
</evidence>
<dbReference type="PANTHER" id="PTHR11956:SF5">
    <property type="entry name" value="ARGININE--TRNA LIGASE, CYTOPLASMIC"/>
    <property type="match status" value="1"/>
</dbReference>
<dbReference type="Gene3D" id="3.40.50.620">
    <property type="entry name" value="HUPs"/>
    <property type="match status" value="1"/>
</dbReference>
<dbReference type="InterPro" id="IPR008909">
    <property type="entry name" value="DALR_anticod-bd"/>
</dbReference>
<dbReference type="STRING" id="67767.A0A0J7KII0"/>
<feature type="region of interest" description="Disordered" evidence="18">
    <location>
        <begin position="978"/>
        <end position="1014"/>
    </location>
</feature>
<keyword evidence="7 19" id="KW-0812">Transmembrane</keyword>
<keyword evidence="8" id="KW-0547">Nucleotide-binding</keyword>
<keyword evidence="11" id="KW-0653">Protein transport</keyword>
<dbReference type="Gene3D" id="1.20.5.3310">
    <property type="match status" value="1"/>
</dbReference>
<evidence type="ECO:0000256" key="15">
    <source>
        <dbReference type="ARBA" id="ARBA00023146"/>
    </source>
</evidence>
<evidence type="ECO:0000256" key="18">
    <source>
        <dbReference type="SAM" id="MobiDB-lite"/>
    </source>
</evidence>
<dbReference type="Pfam" id="PF00902">
    <property type="entry name" value="TatC"/>
    <property type="match status" value="1"/>
</dbReference>
<proteinExistence type="inferred from homology"/>
<dbReference type="PROSITE" id="PS01218">
    <property type="entry name" value="TATC"/>
    <property type="match status" value="1"/>
</dbReference>
<dbReference type="GO" id="GO:0042834">
    <property type="term" value="F:peptidoglycan binding"/>
    <property type="evidence" value="ECO:0007669"/>
    <property type="project" value="InterPro"/>
</dbReference>
<dbReference type="OrthoDB" id="6732233at2759"/>
<dbReference type="Pfam" id="PF03485">
    <property type="entry name" value="Arg_tRNA_synt_N"/>
    <property type="match status" value="1"/>
</dbReference>
<evidence type="ECO:0000256" key="19">
    <source>
        <dbReference type="SAM" id="Phobius"/>
    </source>
</evidence>
<evidence type="ECO:0000256" key="2">
    <source>
        <dbReference type="ARBA" id="ARBA00004167"/>
    </source>
</evidence>
<feature type="region of interest" description="Disordered" evidence="18">
    <location>
        <begin position="728"/>
        <end position="790"/>
    </location>
</feature>
<keyword evidence="10" id="KW-0648">Protein biosynthesis</keyword>
<feature type="compositionally biased region" description="Basic and acidic residues" evidence="18">
    <location>
        <begin position="728"/>
        <end position="741"/>
    </location>
</feature>
<dbReference type="InterPro" id="IPR036695">
    <property type="entry name" value="Arg-tRNA-synth_N_sf"/>
</dbReference>
<sequence>MTQEDKSQQTPETPALDITKDGDLLGAVKKIVCEALAAKLDLPEEIVSRVELTLSRDAAHGDVSTNAAMIAARPLKTAPRALAEKIIEALKDHKAFTKIEVAGPGFINFTLDKNILRQVIPAILNQGWENWGRSSLGANKKVNVEYVSANPTGPLHVGHCRGAVVGDALAGVLERAGYDVSREYYINDAGNQVKALAWASYWRYLEAIGKPVPAEEFTQIAPGGLQYQGDYLKPVGQALKEEFGNKLIEDGWLSPSEETIALIRKKAVERMMVDIKQDLEALGIQQEIFTSEALIFDEGKVDKTIALLEGKNLVYEGTLPPPKGKLPEDWEARPQRLFRSTDFGDDVDRALKKSDGTNTYFANDLGYHADKAARAEIMINVWGADHGGYVSRLKSGVKAFSEDKVDFEILLCQIVRILKDGEPFRMSKRAGTFVTVRDLLDEVDKDAVRFTILTRKADAQMDFDLDLAVAQSRDNPVFYVQYAHARCCSVLRMAQEKFEDADITPLAGVDLSSLKAEEELGILRRVAEFPKIIEAAAEHREPHRIATYCMQLASDFHALWNKGNDDLALRFIQEDKGATFARLALEDYPSHDYEGEYARAPLSSGAEEHSGFWEKLGLADRSAVWRMLGAIFVVVALLILGLTVWRFVNSSKKDLIPVIAPPAGPVRERPADPGGLQIMSDDFGGMEDEMGKDVQLAPPPEAPDRHLLEEQHEAVERHRLEEERRIAAEKERQAKEAEEAKAQAQAAQEAQKSLKERRRHEQEEAKREKQAAAAQARADAEAKAAKVKKEDQEIAGGFDLDARMSHLASENKAVSPSASAGGHWQVQFAAYSSKEDATSKWQEFLRKDSDDFQTHRPLVTETLKNGRVFVRLRTDGFQSAAEAKRFCNAVEASNIPCTPIGWSEMLIIAIVTLVLVGPQDIPKVIKALSQGLSMAQKMGAEFKAHFTELAREADIAELTKNLEMPKLDLERRIEDTIDPDKTIRDSFSQNSEAGDSSQKREATSSEENPPAVERRKEIWEEEDNQHLMEQAPSLLPPRTALRLAEEKTEWQGAETGVGIKLEAKISEYLSLVMKLIFAFGCCFELPVALTLMVRAGLVSVQQLVAWRRYAYVAAFAIAAVLAPPDALTMVGLAIPLMGLYEVSIVASRMILKKKKQTDETEENEETSN</sequence>
<keyword evidence="12 19" id="KW-1133">Transmembrane helix</keyword>
<feature type="domain" description="SPOR" evidence="20">
    <location>
        <begin position="818"/>
        <end position="903"/>
    </location>
</feature>
<feature type="compositionally biased region" description="Basic and acidic residues" evidence="18">
    <location>
        <begin position="759"/>
        <end position="770"/>
    </location>
</feature>
<dbReference type="AlphaFoldDB" id="A0A0J7KII0"/>
<evidence type="ECO:0000256" key="11">
    <source>
        <dbReference type="ARBA" id="ARBA00022927"/>
    </source>
</evidence>
<keyword evidence="13" id="KW-0811">Translocation</keyword>
<keyword evidence="5" id="KW-0813">Transport</keyword>
<dbReference type="Gene3D" id="1.10.730.10">
    <property type="entry name" value="Isoleucyl-tRNA Synthetase, Domain 1"/>
    <property type="match status" value="1"/>
</dbReference>
<dbReference type="SMART" id="SM00836">
    <property type="entry name" value="DALR_1"/>
    <property type="match status" value="1"/>
</dbReference>
<evidence type="ECO:0000256" key="16">
    <source>
        <dbReference type="ARBA" id="ARBA00033033"/>
    </source>
</evidence>
<dbReference type="InterPro" id="IPR036680">
    <property type="entry name" value="SPOR-like_sf"/>
</dbReference>
<evidence type="ECO:0000256" key="17">
    <source>
        <dbReference type="ARBA" id="ARBA00049339"/>
    </source>
</evidence>
<dbReference type="InterPro" id="IPR014729">
    <property type="entry name" value="Rossmann-like_a/b/a_fold"/>
</dbReference>
<dbReference type="GO" id="GO:0006420">
    <property type="term" value="P:arginyl-tRNA aminoacylation"/>
    <property type="evidence" value="ECO:0007669"/>
    <property type="project" value="InterPro"/>
</dbReference>
<dbReference type="SMART" id="SM01016">
    <property type="entry name" value="Arg_tRNA_synt_N"/>
    <property type="match status" value="1"/>
</dbReference>
<accession>A0A0J7KII0</accession>
<evidence type="ECO:0000256" key="12">
    <source>
        <dbReference type="ARBA" id="ARBA00022989"/>
    </source>
</evidence>
<dbReference type="PaxDb" id="67767-A0A0J7KII0"/>
<comment type="catalytic activity">
    <reaction evidence="17">
        <text>tRNA(Arg) + L-arginine + ATP = L-arginyl-tRNA(Arg) + AMP + diphosphate</text>
        <dbReference type="Rhea" id="RHEA:20301"/>
        <dbReference type="Rhea" id="RHEA-COMP:9658"/>
        <dbReference type="Rhea" id="RHEA-COMP:9673"/>
        <dbReference type="ChEBI" id="CHEBI:30616"/>
        <dbReference type="ChEBI" id="CHEBI:32682"/>
        <dbReference type="ChEBI" id="CHEBI:33019"/>
        <dbReference type="ChEBI" id="CHEBI:78442"/>
        <dbReference type="ChEBI" id="CHEBI:78513"/>
        <dbReference type="ChEBI" id="CHEBI:456215"/>
        <dbReference type="EC" id="6.1.1.19"/>
    </reaction>
</comment>
<evidence type="ECO:0000256" key="3">
    <source>
        <dbReference type="ARBA" id="ARBA00005594"/>
    </source>
</evidence>
<feature type="transmembrane region" description="Helical" evidence="19">
    <location>
        <begin position="1075"/>
        <end position="1097"/>
    </location>
</feature>
<evidence type="ECO:0000256" key="9">
    <source>
        <dbReference type="ARBA" id="ARBA00022840"/>
    </source>
</evidence>
<evidence type="ECO:0000256" key="14">
    <source>
        <dbReference type="ARBA" id="ARBA00023136"/>
    </source>
</evidence>
<feature type="compositionally biased region" description="Low complexity" evidence="18">
    <location>
        <begin position="742"/>
        <end position="751"/>
    </location>
</feature>
<dbReference type="PANTHER" id="PTHR11956">
    <property type="entry name" value="ARGINYL-TRNA SYNTHETASE"/>
    <property type="match status" value="1"/>
</dbReference>
<feature type="transmembrane region" description="Helical" evidence="19">
    <location>
        <begin position="1109"/>
        <end position="1126"/>
    </location>
</feature>
<dbReference type="EC" id="6.1.1.19" evidence="4"/>
<dbReference type="InterPro" id="IPR009080">
    <property type="entry name" value="tRNAsynth_Ia_anticodon-bd"/>
</dbReference>
<evidence type="ECO:0000256" key="1">
    <source>
        <dbReference type="ARBA" id="ARBA00004141"/>
    </source>
</evidence>